<evidence type="ECO:0000259" key="1">
    <source>
        <dbReference type="Pfam" id="PF04965"/>
    </source>
</evidence>
<comment type="caution">
    <text evidence="2">The sequence shown here is derived from an EMBL/GenBank/DDBJ whole genome shotgun (WGS) entry which is preliminary data.</text>
</comment>
<dbReference type="SUPFAM" id="SSF160719">
    <property type="entry name" value="gpW/gp25-like"/>
    <property type="match status" value="1"/>
</dbReference>
<name>A0A2R5EMI3_9BACL</name>
<sequence>MSAPFLGKGWKFPVQVDKTTGRIMMSEGEEDIKEAIRIIIRTSKGERLMRPDFGCGLKDFVFGTMDDMSMQLIASDVKEAIRDWEPRIKDIEVKAQPDPSMNGRVLLEVSYTVRSTNNLFNQVYPFYLEEGTK</sequence>
<dbReference type="Pfam" id="PF04965">
    <property type="entry name" value="GPW_gp25"/>
    <property type="match status" value="1"/>
</dbReference>
<protein>
    <submittedName>
        <fullName evidence="2">Baseplate protein</fullName>
    </submittedName>
</protein>
<dbReference type="RefSeq" id="WP_108992001.1">
    <property type="nucleotide sequence ID" value="NZ_BDQX01000054.1"/>
</dbReference>
<dbReference type="InterPro" id="IPR007048">
    <property type="entry name" value="IraD/Gp25-like"/>
</dbReference>
<reference evidence="2 3" key="1">
    <citation type="submission" date="2017-08" db="EMBL/GenBank/DDBJ databases">
        <title>Substantial Increase in Enzyme Production by Combined Drug-Resistance Mutations in Paenibacillus agaridevorans.</title>
        <authorList>
            <person name="Tanaka Y."/>
            <person name="Funane K."/>
            <person name="Hosaka T."/>
            <person name="Shiwa Y."/>
            <person name="Fujita N."/>
            <person name="Miyazaki T."/>
            <person name="Yoshikawa H."/>
            <person name="Murakami K."/>
            <person name="Kasahara K."/>
            <person name="Inaoka T."/>
            <person name="Hiraga Y."/>
            <person name="Ochi K."/>
        </authorList>
    </citation>
    <scope>NUCLEOTIDE SEQUENCE [LARGE SCALE GENOMIC DNA]</scope>
    <source>
        <strain evidence="2 3">T-3040</strain>
    </source>
</reference>
<evidence type="ECO:0000313" key="3">
    <source>
        <dbReference type="Proteomes" id="UP000245202"/>
    </source>
</evidence>
<proteinExistence type="predicted"/>
<feature type="domain" description="IraD/Gp25-like" evidence="1">
    <location>
        <begin position="27"/>
        <end position="117"/>
    </location>
</feature>
<dbReference type="AlphaFoldDB" id="A0A2R5EMI3"/>
<gene>
    <name evidence="2" type="ORF">PAT3040_01390</name>
</gene>
<evidence type="ECO:0000313" key="2">
    <source>
        <dbReference type="EMBL" id="GBG06849.1"/>
    </source>
</evidence>
<organism evidence="2 3">
    <name type="scientific">Paenibacillus agaridevorans</name>
    <dbReference type="NCBI Taxonomy" id="171404"/>
    <lineage>
        <taxon>Bacteria</taxon>
        <taxon>Bacillati</taxon>
        <taxon>Bacillota</taxon>
        <taxon>Bacilli</taxon>
        <taxon>Bacillales</taxon>
        <taxon>Paenibacillaceae</taxon>
        <taxon>Paenibacillus</taxon>
    </lineage>
</organism>
<accession>A0A2R5EMI3</accession>
<dbReference type="Gene3D" id="3.10.450.40">
    <property type="match status" value="1"/>
</dbReference>
<dbReference type="Proteomes" id="UP000245202">
    <property type="component" value="Unassembled WGS sequence"/>
</dbReference>
<dbReference type="EMBL" id="BDQX01000054">
    <property type="protein sequence ID" value="GBG06849.1"/>
    <property type="molecule type" value="Genomic_DNA"/>
</dbReference>
<keyword evidence="3" id="KW-1185">Reference proteome</keyword>